<dbReference type="RefSeq" id="WP_027008741.1">
    <property type="nucleotide sequence ID" value="NZ_CP091521.1"/>
</dbReference>
<evidence type="ECO:0000256" key="1">
    <source>
        <dbReference type="SAM" id="Phobius"/>
    </source>
</evidence>
<keyword evidence="1" id="KW-1133">Transmembrane helix</keyword>
<protein>
    <submittedName>
        <fullName evidence="2">PilW family protein</fullName>
    </submittedName>
</protein>
<reference evidence="2 3" key="1">
    <citation type="journal article" date="2022" name="Res Sq">
        <title>Evolution of multicellular longitudinally dividing oral cavity symbionts (Neisseriaceae).</title>
        <authorList>
            <person name="Nyongesa S."/>
            <person name="Weber P."/>
            <person name="Bernet E."/>
            <person name="Pullido F."/>
            <person name="Nieckarz M."/>
            <person name="Delaby M."/>
            <person name="Nieves C."/>
            <person name="Viehboeck T."/>
            <person name="Krause N."/>
            <person name="Rivera-Millot A."/>
            <person name="Nakamura A."/>
            <person name="Vischer N."/>
            <person name="VanNieuwenhze M."/>
            <person name="Brun Y."/>
            <person name="Cava F."/>
            <person name="Bulgheresi S."/>
            <person name="Veyrier F."/>
        </authorList>
    </citation>
    <scope>NUCLEOTIDE SEQUENCE [LARGE SCALE GENOMIC DNA]</scope>
    <source>
        <strain evidence="2 3">17694</strain>
    </source>
</reference>
<feature type="transmembrane region" description="Helical" evidence="1">
    <location>
        <begin position="21"/>
        <end position="41"/>
    </location>
</feature>
<dbReference type="Pfam" id="PF07963">
    <property type="entry name" value="N_methyl"/>
    <property type="match status" value="1"/>
</dbReference>
<proteinExistence type="predicted"/>
<dbReference type="Proteomes" id="UP000831534">
    <property type="component" value="Chromosome"/>
</dbReference>
<dbReference type="InterPro" id="IPR012902">
    <property type="entry name" value="N_methyl_site"/>
</dbReference>
<organism evidence="2 3">
    <name type="scientific">Conchiformibius kuhniae</name>
    <dbReference type="NCBI Taxonomy" id="211502"/>
    <lineage>
        <taxon>Bacteria</taxon>
        <taxon>Pseudomonadati</taxon>
        <taxon>Pseudomonadota</taxon>
        <taxon>Betaproteobacteria</taxon>
        <taxon>Neisseriales</taxon>
        <taxon>Neisseriaceae</taxon>
        <taxon>Conchiformibius</taxon>
    </lineage>
</organism>
<dbReference type="AlphaFoldDB" id="A0ABD8B7P3"/>
<sequence length="376" mass="39535">MKNRIRIPFAGKNKGFTLIEFVVASALALIVILAAGSTYFITRKLNQGSLERLDIQQNLRNAAVHITRDARLAGTFGCYSLGNSAVNVSGWNAPDFAAANGNPKHIGIDTGQADGFGIRADVYEYDGRNLPALFFIYGQGETGLQRINALNPKAPSAISQITLADNSAAGAELDVLRQTLGKGGPFVLSSCRDAVAYKGITGNGNNLPLNAAAAPFAQSDSGELTLSKLYAAAYIFDKDNKQLLRSELGHDGTWQNPQLVSRGINEMHFGFGYTDNCPVGYTMPAGTAGGAPAGGSGTPAATAGGVVSPPETFTFSNRLSETRLPSLVQIRLNYDVDAPAIDNSGKPVVSAAPMTADYIINATVRSGNTCGNRMPL</sequence>
<dbReference type="NCBIfam" id="TIGR02532">
    <property type="entry name" value="IV_pilin_GFxxxE"/>
    <property type="match status" value="1"/>
</dbReference>
<evidence type="ECO:0000313" key="2">
    <source>
        <dbReference type="EMBL" id="XHH50022.1"/>
    </source>
</evidence>
<dbReference type="PROSITE" id="PS00409">
    <property type="entry name" value="PROKAR_NTER_METHYL"/>
    <property type="match status" value="1"/>
</dbReference>
<evidence type="ECO:0000313" key="3">
    <source>
        <dbReference type="Proteomes" id="UP000831534"/>
    </source>
</evidence>
<gene>
    <name evidence="2" type="ORF">LVJ77_12035</name>
</gene>
<keyword evidence="1" id="KW-0812">Transmembrane</keyword>
<keyword evidence="1" id="KW-0472">Membrane</keyword>
<accession>A0ABD8B7P3</accession>
<dbReference type="EMBL" id="CP091521">
    <property type="protein sequence ID" value="XHH50022.1"/>
    <property type="molecule type" value="Genomic_DNA"/>
</dbReference>
<keyword evidence="3" id="KW-1185">Reference proteome</keyword>
<name>A0ABD8B7P3_9NEIS</name>
<dbReference type="KEGG" id="ckh:LVJ77_12035"/>